<proteinExistence type="inferred from homology"/>
<dbReference type="Proteomes" id="UP000195981">
    <property type="component" value="Unassembled WGS sequence"/>
</dbReference>
<evidence type="ECO:0000256" key="3">
    <source>
        <dbReference type="ARBA" id="ARBA00022475"/>
    </source>
</evidence>
<dbReference type="EC" id="2.7.10.2" evidence="9"/>
<dbReference type="EMBL" id="FWFG01000014">
    <property type="protein sequence ID" value="SLM88404.1"/>
    <property type="molecule type" value="Genomic_DNA"/>
</dbReference>
<dbReference type="OrthoDB" id="9976967at2"/>
<keyword evidence="6 7" id="KW-0472">Membrane</keyword>
<evidence type="ECO:0000256" key="1">
    <source>
        <dbReference type="ARBA" id="ARBA00004651"/>
    </source>
</evidence>
<dbReference type="GO" id="GO:0004715">
    <property type="term" value="F:non-membrane spanning protein tyrosine kinase activity"/>
    <property type="evidence" value="ECO:0007669"/>
    <property type="project" value="UniProtKB-EC"/>
</dbReference>
<dbReference type="AlphaFoldDB" id="A0A1X6WTU6"/>
<keyword evidence="10" id="KW-1185">Reference proteome</keyword>
<keyword evidence="9" id="KW-0808">Transferase</keyword>
<evidence type="ECO:0000256" key="7">
    <source>
        <dbReference type="SAM" id="Phobius"/>
    </source>
</evidence>
<keyword evidence="5 7" id="KW-1133">Transmembrane helix</keyword>
<reference evidence="9 10" key="1">
    <citation type="submission" date="2017-02" db="EMBL/GenBank/DDBJ databases">
        <authorList>
            <person name="Peterson S.W."/>
        </authorList>
    </citation>
    <scope>NUCLEOTIDE SEQUENCE [LARGE SCALE GENOMIC DNA]</scope>
    <source>
        <strain evidence="9 10">CIP104813</strain>
    </source>
</reference>
<dbReference type="Pfam" id="PF02706">
    <property type="entry name" value="Wzz"/>
    <property type="match status" value="1"/>
</dbReference>
<keyword evidence="3" id="KW-1003">Cell membrane</keyword>
<protein>
    <submittedName>
        <fullName evidence="9">Tyrosine-protein kinase Wzc</fullName>
        <ecNumber evidence="9">2.7.10.2</ecNumber>
    </submittedName>
</protein>
<sequence>MSTDALWHTLHTSWWLIALGALIGALLAAGALMVAPKSYSSTSTVLVTAAPVDPASTEDTLDFAQKRLPNLVQMAGSGESRAQIAAAGGIDESAVDSAVSYDIPEETTVIEVTASGETAEGAQSLSDAAAQTLVQHAADSSTQGITMSAEVLDAAGTGEVASPGLPIALVTGALLGALLGLVLGLVRGARRRV</sequence>
<feature type="transmembrane region" description="Helical" evidence="7">
    <location>
        <begin position="12"/>
        <end position="35"/>
    </location>
</feature>
<name>A0A1X6WTU6_9MICO</name>
<evidence type="ECO:0000313" key="9">
    <source>
        <dbReference type="EMBL" id="SLM88404.1"/>
    </source>
</evidence>
<evidence type="ECO:0000256" key="2">
    <source>
        <dbReference type="ARBA" id="ARBA00006683"/>
    </source>
</evidence>
<feature type="domain" description="Polysaccharide chain length determinant N-terminal" evidence="8">
    <location>
        <begin position="6"/>
        <end position="50"/>
    </location>
</feature>
<evidence type="ECO:0000256" key="6">
    <source>
        <dbReference type="ARBA" id="ARBA00023136"/>
    </source>
</evidence>
<evidence type="ECO:0000259" key="8">
    <source>
        <dbReference type="Pfam" id="PF02706"/>
    </source>
</evidence>
<evidence type="ECO:0000313" key="10">
    <source>
        <dbReference type="Proteomes" id="UP000195981"/>
    </source>
</evidence>
<organism evidence="9 10">
    <name type="scientific">Brachybacterium nesterenkovii</name>
    <dbReference type="NCBI Taxonomy" id="47847"/>
    <lineage>
        <taxon>Bacteria</taxon>
        <taxon>Bacillati</taxon>
        <taxon>Actinomycetota</taxon>
        <taxon>Actinomycetes</taxon>
        <taxon>Micrococcales</taxon>
        <taxon>Dermabacteraceae</taxon>
        <taxon>Brachybacterium</taxon>
    </lineage>
</organism>
<evidence type="ECO:0000256" key="4">
    <source>
        <dbReference type="ARBA" id="ARBA00022692"/>
    </source>
</evidence>
<accession>A0A1X6WTU6</accession>
<comment type="subcellular location">
    <subcellularLocation>
        <location evidence="1">Cell membrane</location>
        <topology evidence="1">Multi-pass membrane protein</topology>
    </subcellularLocation>
</comment>
<gene>
    <name evidence="9" type="ORF">FM110_01765</name>
</gene>
<feature type="transmembrane region" description="Helical" evidence="7">
    <location>
        <begin position="167"/>
        <end position="186"/>
    </location>
</feature>
<keyword evidence="9" id="KW-0418">Kinase</keyword>
<dbReference type="GO" id="GO:0005886">
    <property type="term" value="C:plasma membrane"/>
    <property type="evidence" value="ECO:0007669"/>
    <property type="project" value="UniProtKB-SubCell"/>
</dbReference>
<dbReference type="PANTHER" id="PTHR32309">
    <property type="entry name" value="TYROSINE-PROTEIN KINASE"/>
    <property type="match status" value="1"/>
</dbReference>
<dbReference type="PANTHER" id="PTHR32309:SF31">
    <property type="entry name" value="CAPSULAR EXOPOLYSACCHARIDE FAMILY"/>
    <property type="match status" value="1"/>
</dbReference>
<keyword evidence="4 7" id="KW-0812">Transmembrane</keyword>
<comment type="similarity">
    <text evidence="2">Belongs to the CpsC/CapA family.</text>
</comment>
<dbReference type="InterPro" id="IPR050445">
    <property type="entry name" value="Bact_polysacc_biosynth/exp"/>
</dbReference>
<evidence type="ECO:0000256" key="5">
    <source>
        <dbReference type="ARBA" id="ARBA00022989"/>
    </source>
</evidence>
<dbReference type="RefSeq" id="WP_087102086.1">
    <property type="nucleotide sequence ID" value="NZ_FWFG01000014.1"/>
</dbReference>
<dbReference type="InterPro" id="IPR003856">
    <property type="entry name" value="LPS_length_determ_N"/>
</dbReference>